<dbReference type="PANTHER" id="PTHR37422:SF23">
    <property type="entry name" value="TEICHURONIC ACID BIOSYNTHESIS PROTEIN TUAE"/>
    <property type="match status" value="1"/>
</dbReference>
<keyword evidence="8" id="KW-0436">Ligase</keyword>
<evidence type="ECO:0000313" key="8">
    <source>
        <dbReference type="EMBL" id="MBA5777134.1"/>
    </source>
</evidence>
<gene>
    <name evidence="8" type="ORF">H2509_08350</name>
</gene>
<feature type="region of interest" description="Disordered" evidence="5">
    <location>
        <begin position="459"/>
        <end position="524"/>
    </location>
</feature>
<keyword evidence="2 6" id="KW-0812">Transmembrane</keyword>
<dbReference type="Proteomes" id="UP000541109">
    <property type="component" value="Unassembled WGS sequence"/>
</dbReference>
<feature type="compositionally biased region" description="Low complexity" evidence="5">
    <location>
        <begin position="505"/>
        <end position="517"/>
    </location>
</feature>
<feature type="transmembrane region" description="Helical" evidence="6">
    <location>
        <begin position="123"/>
        <end position="143"/>
    </location>
</feature>
<dbReference type="Pfam" id="PF04932">
    <property type="entry name" value="Wzy_C"/>
    <property type="match status" value="1"/>
</dbReference>
<evidence type="ECO:0000259" key="7">
    <source>
        <dbReference type="Pfam" id="PF04932"/>
    </source>
</evidence>
<evidence type="ECO:0000256" key="1">
    <source>
        <dbReference type="ARBA" id="ARBA00004141"/>
    </source>
</evidence>
<evidence type="ECO:0000256" key="5">
    <source>
        <dbReference type="SAM" id="MobiDB-lite"/>
    </source>
</evidence>
<protein>
    <submittedName>
        <fullName evidence="8">O-antigen ligase family protein</fullName>
    </submittedName>
</protein>
<dbReference type="GO" id="GO:0016874">
    <property type="term" value="F:ligase activity"/>
    <property type="evidence" value="ECO:0007669"/>
    <property type="project" value="UniProtKB-KW"/>
</dbReference>
<evidence type="ECO:0000256" key="3">
    <source>
        <dbReference type="ARBA" id="ARBA00022989"/>
    </source>
</evidence>
<feature type="transmembrane region" description="Helical" evidence="6">
    <location>
        <begin position="66"/>
        <end position="86"/>
    </location>
</feature>
<keyword evidence="4 6" id="KW-0472">Membrane</keyword>
<dbReference type="AlphaFoldDB" id="A0A839ADU9"/>
<feature type="transmembrane region" description="Helical" evidence="6">
    <location>
        <begin position="383"/>
        <end position="402"/>
    </location>
</feature>
<feature type="transmembrane region" description="Helical" evidence="6">
    <location>
        <begin position="150"/>
        <end position="171"/>
    </location>
</feature>
<evidence type="ECO:0000313" key="9">
    <source>
        <dbReference type="Proteomes" id="UP000541109"/>
    </source>
</evidence>
<feature type="transmembrane region" description="Helical" evidence="6">
    <location>
        <begin position="197"/>
        <end position="218"/>
    </location>
</feature>
<dbReference type="RefSeq" id="WP_182164238.1">
    <property type="nucleotide sequence ID" value="NZ_JACFXV010000048.1"/>
</dbReference>
<comment type="caution">
    <text evidence="8">The sequence shown here is derived from an EMBL/GenBank/DDBJ whole genome shotgun (WGS) entry which is preliminary data.</text>
</comment>
<dbReference type="PANTHER" id="PTHR37422">
    <property type="entry name" value="TEICHURONIC ACID BIOSYNTHESIS PROTEIN TUAE"/>
    <property type="match status" value="1"/>
</dbReference>
<sequence length="524" mass="54792">MPRESRFAALAFLLALATVMLAPLPLGANRPLFWAFDAVLCGTALALAGTAQLRGAAGPIGTTRELRIAAAIFAALIAWMAVQALLPLPGGLRHPQWVAAEALTGRELPATVSIYPTGTFDAILRWLSAGALFAVLLMTVRTFRRSEAALAALAGAGTAYALCGLVLHLNAPYLLSGVQKWAFFDFVTGPFVNPNNFATYLGMVLMILLALVLARIDAFQRRSVTRYRGGFVLLSALLQPATLAFTVMAVVVFLALLATGSRAGIASSAAGAVVVLVVFSFRSRERSGLATVTAAVLLATLVLGILVFIGGAMTGGSSQEASDFGNRAGLWRDSVTAMLDRPILGHGAGAFGEVFATYLGTDIHAGRTFRDAHNTYLELAVELGLPAALAAAAMFAALFLPVVRSTFRRGRPYAAPLAATGAMTVVAVHAFFDFSIQLEAIAFTFFAIVAIAEAQDGIAGNEEGDGASRPFRKRRQRMRHGPSATAERASTPEAATSRPIAALEAATGDGAATTDRGGPPRSAE</sequence>
<feature type="domain" description="O-antigen ligase-related" evidence="7">
    <location>
        <begin position="248"/>
        <end position="390"/>
    </location>
</feature>
<dbReference type="GO" id="GO:0016020">
    <property type="term" value="C:membrane"/>
    <property type="evidence" value="ECO:0007669"/>
    <property type="project" value="UniProtKB-SubCell"/>
</dbReference>
<proteinExistence type="predicted"/>
<feature type="transmembrane region" description="Helical" evidence="6">
    <location>
        <begin position="230"/>
        <end position="257"/>
    </location>
</feature>
<feature type="transmembrane region" description="Helical" evidence="6">
    <location>
        <begin position="31"/>
        <end position="54"/>
    </location>
</feature>
<feature type="transmembrane region" description="Helical" evidence="6">
    <location>
        <begin position="263"/>
        <end position="281"/>
    </location>
</feature>
<feature type="compositionally biased region" description="Basic residues" evidence="5">
    <location>
        <begin position="470"/>
        <end position="480"/>
    </location>
</feature>
<name>A0A839ADU9_9HYPH</name>
<evidence type="ECO:0000256" key="6">
    <source>
        <dbReference type="SAM" id="Phobius"/>
    </source>
</evidence>
<dbReference type="EMBL" id="JACFXV010000048">
    <property type="protein sequence ID" value="MBA5777134.1"/>
    <property type="molecule type" value="Genomic_DNA"/>
</dbReference>
<feature type="transmembrane region" description="Helical" evidence="6">
    <location>
        <begin position="414"/>
        <end position="432"/>
    </location>
</feature>
<keyword evidence="9" id="KW-1185">Reference proteome</keyword>
<dbReference type="InterPro" id="IPR051533">
    <property type="entry name" value="WaaL-like"/>
</dbReference>
<comment type="subcellular location">
    <subcellularLocation>
        <location evidence="1">Membrane</location>
        <topology evidence="1">Multi-pass membrane protein</topology>
    </subcellularLocation>
</comment>
<evidence type="ECO:0000256" key="2">
    <source>
        <dbReference type="ARBA" id="ARBA00022692"/>
    </source>
</evidence>
<dbReference type="InterPro" id="IPR007016">
    <property type="entry name" value="O-antigen_ligase-rel_domated"/>
</dbReference>
<keyword evidence="3 6" id="KW-1133">Transmembrane helix</keyword>
<feature type="transmembrane region" description="Helical" evidence="6">
    <location>
        <begin position="288"/>
        <end position="309"/>
    </location>
</feature>
<accession>A0A839ADU9</accession>
<evidence type="ECO:0000256" key="4">
    <source>
        <dbReference type="ARBA" id="ARBA00023136"/>
    </source>
</evidence>
<reference evidence="8 9" key="1">
    <citation type="submission" date="2020-07" db="EMBL/GenBank/DDBJ databases">
        <title>Stappia sp., F7233, whole genome shotgun sequencing project.</title>
        <authorList>
            <person name="Jiang S."/>
            <person name="Liu Z.W."/>
            <person name="Du Z.J."/>
        </authorList>
    </citation>
    <scope>NUCLEOTIDE SEQUENCE [LARGE SCALE GENOMIC DNA]</scope>
    <source>
        <strain evidence="8 9">F7233</strain>
    </source>
</reference>
<organism evidence="8 9">
    <name type="scientific">Stappia albiluteola</name>
    <dbReference type="NCBI Taxonomy" id="2758565"/>
    <lineage>
        <taxon>Bacteria</taxon>
        <taxon>Pseudomonadati</taxon>
        <taxon>Pseudomonadota</taxon>
        <taxon>Alphaproteobacteria</taxon>
        <taxon>Hyphomicrobiales</taxon>
        <taxon>Stappiaceae</taxon>
        <taxon>Stappia</taxon>
    </lineage>
</organism>